<organism evidence="1">
    <name type="scientific">marine sediment metagenome</name>
    <dbReference type="NCBI Taxonomy" id="412755"/>
    <lineage>
        <taxon>unclassified sequences</taxon>
        <taxon>metagenomes</taxon>
        <taxon>ecological metagenomes</taxon>
    </lineage>
</organism>
<dbReference type="AlphaFoldDB" id="A0A0F9PAG6"/>
<protein>
    <submittedName>
        <fullName evidence="1">Uncharacterized protein</fullName>
    </submittedName>
</protein>
<proteinExistence type="predicted"/>
<reference evidence="1" key="1">
    <citation type="journal article" date="2015" name="Nature">
        <title>Complex archaea that bridge the gap between prokaryotes and eukaryotes.</title>
        <authorList>
            <person name="Spang A."/>
            <person name="Saw J.H."/>
            <person name="Jorgensen S.L."/>
            <person name="Zaremba-Niedzwiedzka K."/>
            <person name="Martijn J."/>
            <person name="Lind A.E."/>
            <person name="van Eijk R."/>
            <person name="Schleper C."/>
            <person name="Guy L."/>
            <person name="Ettema T.J."/>
        </authorList>
    </citation>
    <scope>NUCLEOTIDE SEQUENCE</scope>
</reference>
<gene>
    <name evidence="1" type="ORF">LCGC14_0924770</name>
</gene>
<feature type="non-terminal residue" evidence="1">
    <location>
        <position position="1"/>
    </location>
</feature>
<dbReference type="EMBL" id="LAZR01003142">
    <property type="protein sequence ID" value="KKN21512.1"/>
    <property type="molecule type" value="Genomic_DNA"/>
</dbReference>
<name>A0A0F9PAG6_9ZZZZ</name>
<sequence length="118" mass="12024">TASATTAFIEFGGTDAAAWNRTGYIGDGSSGDTHIRLRAEDSNLYLGDSSGEQVLVLSGGDATFSGNVGIGTTSPTHELNVIGITNSTLGFSVMDNVGYSGFCVNTTYLGGIAISCND</sequence>
<accession>A0A0F9PAG6</accession>
<comment type="caution">
    <text evidence="1">The sequence shown here is derived from an EMBL/GenBank/DDBJ whole genome shotgun (WGS) entry which is preliminary data.</text>
</comment>
<evidence type="ECO:0000313" key="1">
    <source>
        <dbReference type="EMBL" id="KKN21512.1"/>
    </source>
</evidence>